<dbReference type="Proteomes" id="UP000062645">
    <property type="component" value="Chromosome"/>
</dbReference>
<organism evidence="1 2">
    <name type="scientific">Nostoc piscinale CENA21</name>
    <dbReference type="NCBI Taxonomy" id="224013"/>
    <lineage>
        <taxon>Bacteria</taxon>
        <taxon>Bacillati</taxon>
        <taxon>Cyanobacteriota</taxon>
        <taxon>Cyanophyceae</taxon>
        <taxon>Nostocales</taxon>
        <taxon>Nostocaceae</taxon>
        <taxon>Nostoc</taxon>
    </lineage>
</organism>
<dbReference type="EMBL" id="CP012036">
    <property type="protein sequence ID" value="ALF55396.1"/>
    <property type="molecule type" value="Genomic_DNA"/>
</dbReference>
<sequence>MTIDPFWVQVNEPTLMQGDYLPGCLVPVPLFDPTTFGKKDNETQEVEVEVNELDLIVLTQSCDLDNNKVNQVVVCTIYQISEFEEANPAFAKKGKWNEVLAGRIEGLHLLASPSNPDNNREALVVNFREIYSLPYKYILKYATDLDCRWRLKSPYLEHFSQAFARLFMRVGLPSSIPRF</sequence>
<dbReference type="RefSeq" id="WP_062296520.1">
    <property type="nucleotide sequence ID" value="NZ_CP012036.1"/>
</dbReference>
<keyword evidence="2" id="KW-1185">Reference proteome</keyword>
<proteinExistence type="predicted"/>
<evidence type="ECO:0000313" key="2">
    <source>
        <dbReference type="Proteomes" id="UP000062645"/>
    </source>
</evidence>
<dbReference type="AlphaFoldDB" id="A0A0M4T0A2"/>
<dbReference type="KEGG" id="npz:ACX27_25360"/>
<name>A0A0M4T0A2_9NOSO</name>
<accession>A0A0M4T0A2</accession>
<evidence type="ECO:0000313" key="1">
    <source>
        <dbReference type="EMBL" id="ALF55396.1"/>
    </source>
</evidence>
<reference evidence="1 2" key="2">
    <citation type="journal article" date="2016" name="Genome Announc.">
        <title>Draft Genome Sequence of the N2-Fixing Cyanobacterium Nostoc piscinale CENA21, Isolated from the Brazilian Amazon Floodplain.</title>
        <authorList>
            <person name="Leao T."/>
            <person name="Guimaraes P.I."/>
            <person name="de Melo A.G."/>
            <person name="Ramos R.T."/>
            <person name="Leao P.N."/>
            <person name="Silva A."/>
            <person name="Fiore M.F."/>
            <person name="Schneider M.P."/>
        </authorList>
    </citation>
    <scope>NUCLEOTIDE SEQUENCE [LARGE SCALE GENOMIC DNA]</scope>
    <source>
        <strain evidence="1 2">CENA21</strain>
    </source>
</reference>
<dbReference type="PATRIC" id="fig|224013.5.peg.6083"/>
<dbReference type="STRING" id="224013.ACX27_25360"/>
<gene>
    <name evidence="1" type="ORF">ACX27_25360</name>
</gene>
<reference evidence="2" key="1">
    <citation type="submission" date="2015-07" db="EMBL/GenBank/DDBJ databases">
        <title>Genome Of Nitrogen-Fixing Cyanobacterium Nostoc piscinale CENA21 From Solimoes/Amazon River Floodplain Sediments And Comparative Genomics To Uncover Biosynthetic Natural Products Potential.</title>
        <authorList>
            <person name="Leao T.F."/>
            <person name="Leao P.N."/>
            <person name="Guimaraes P.I."/>
            <person name="de Melo A.G.C."/>
            <person name="Ramos R.T.J."/>
            <person name="Silva A."/>
            <person name="Fiore M.F."/>
            <person name="Schneider M.P.C."/>
        </authorList>
    </citation>
    <scope>NUCLEOTIDE SEQUENCE [LARGE SCALE GENOMIC DNA]</scope>
    <source>
        <strain evidence="2">CENA21</strain>
    </source>
</reference>
<dbReference type="OrthoDB" id="483934at2"/>
<protein>
    <submittedName>
        <fullName evidence="1">Uncharacterized protein</fullName>
    </submittedName>
</protein>